<dbReference type="PROSITE" id="PS50975">
    <property type="entry name" value="ATP_GRASP"/>
    <property type="match status" value="1"/>
</dbReference>
<evidence type="ECO:0000256" key="4">
    <source>
        <dbReference type="ARBA" id="ARBA00022741"/>
    </source>
</evidence>
<dbReference type="Proteomes" id="UP001161409">
    <property type="component" value="Unassembled WGS sequence"/>
</dbReference>
<dbReference type="Gene3D" id="2.40.70.10">
    <property type="entry name" value="Acid Proteases"/>
    <property type="match status" value="1"/>
</dbReference>
<dbReference type="InterPro" id="IPR041107">
    <property type="entry name" value="Rimk_N"/>
</dbReference>
<keyword evidence="2 9" id="KW-0436">Ligase</keyword>
<feature type="binding site" evidence="9">
    <location>
        <position position="427"/>
    </location>
    <ligand>
        <name>Mn(2+)</name>
        <dbReference type="ChEBI" id="CHEBI:29035"/>
        <label>2</label>
    </ligand>
</feature>
<dbReference type="Gene3D" id="3.30.1490.20">
    <property type="entry name" value="ATP-grasp fold, A domain"/>
    <property type="match status" value="1"/>
</dbReference>
<feature type="binding site" evidence="9">
    <location>
        <position position="354"/>
    </location>
    <ligand>
        <name>ATP</name>
        <dbReference type="ChEBI" id="CHEBI:30616"/>
    </ligand>
</feature>
<dbReference type="GO" id="GO:0016874">
    <property type="term" value="F:ligase activity"/>
    <property type="evidence" value="ECO:0007669"/>
    <property type="project" value="UniProtKB-KW"/>
</dbReference>
<name>A0ABQ5U2L7_9PROT</name>
<dbReference type="Pfam" id="PF08443">
    <property type="entry name" value="RimK"/>
    <property type="match status" value="1"/>
</dbReference>
<dbReference type="PANTHER" id="PTHR21621">
    <property type="entry name" value="RIBOSOMAL PROTEIN S6 MODIFICATION PROTEIN"/>
    <property type="match status" value="1"/>
</dbReference>
<dbReference type="InterPro" id="IPR013815">
    <property type="entry name" value="ATP_grasp_subdomain_1"/>
</dbReference>
<evidence type="ECO:0000256" key="2">
    <source>
        <dbReference type="ARBA" id="ARBA00022598"/>
    </source>
</evidence>
<keyword evidence="12" id="KW-1185">Reference proteome</keyword>
<evidence type="ECO:0000256" key="8">
    <source>
        <dbReference type="ARBA" id="ARBA00023211"/>
    </source>
</evidence>
<keyword evidence="6 9" id="KW-0460">Magnesium</keyword>
<dbReference type="InterPro" id="IPR013651">
    <property type="entry name" value="ATP-grasp_RimK-type"/>
</dbReference>
<protein>
    <recommendedName>
        <fullName evidence="9">Probable alpha-L-glutamate ligase</fullName>
        <ecNumber evidence="9">6.3.2.-</ecNumber>
    </recommendedName>
</protein>
<evidence type="ECO:0000256" key="3">
    <source>
        <dbReference type="ARBA" id="ARBA00022723"/>
    </source>
</evidence>
<feature type="binding site" evidence="9">
    <location>
        <position position="308"/>
    </location>
    <ligand>
        <name>ATP</name>
        <dbReference type="ChEBI" id="CHEBI:30616"/>
    </ligand>
</feature>
<comment type="similarity">
    <text evidence="9">Belongs to the RimK family.</text>
</comment>
<dbReference type="InterPro" id="IPR011761">
    <property type="entry name" value="ATP-grasp"/>
</dbReference>
<organism evidence="11 12">
    <name type="scientific">Sneathiella chinensis</name>
    <dbReference type="NCBI Taxonomy" id="349750"/>
    <lineage>
        <taxon>Bacteria</taxon>
        <taxon>Pseudomonadati</taxon>
        <taxon>Pseudomonadota</taxon>
        <taxon>Alphaproteobacteria</taxon>
        <taxon>Sneathiellales</taxon>
        <taxon>Sneathiellaceae</taxon>
        <taxon>Sneathiella</taxon>
    </lineage>
</organism>
<feature type="binding site" evidence="9">
    <location>
        <position position="427"/>
    </location>
    <ligand>
        <name>Mg(2+)</name>
        <dbReference type="ChEBI" id="CHEBI:18420"/>
        <label>1</label>
    </ligand>
</feature>
<dbReference type="HAMAP" id="MF_01552">
    <property type="entry name" value="RimK"/>
    <property type="match status" value="1"/>
</dbReference>
<dbReference type="NCBIfam" id="NF007764">
    <property type="entry name" value="PRK10446.1"/>
    <property type="match status" value="1"/>
</dbReference>
<dbReference type="SUPFAM" id="SSF56059">
    <property type="entry name" value="Glutathione synthetase ATP-binding domain-like"/>
    <property type="match status" value="1"/>
</dbReference>
<feature type="domain" description="ATP-grasp" evidence="10">
    <location>
        <begin position="271"/>
        <end position="454"/>
    </location>
</feature>
<gene>
    <name evidence="9 11" type="primary">rimK</name>
    <name evidence="11" type="ORF">GCM10007924_11470</name>
</gene>
<evidence type="ECO:0000256" key="5">
    <source>
        <dbReference type="ARBA" id="ARBA00022840"/>
    </source>
</evidence>
<dbReference type="InterPro" id="IPR023533">
    <property type="entry name" value="RimK"/>
</dbReference>
<comment type="cofactor">
    <cofactor evidence="9">
        <name>Mg(2+)</name>
        <dbReference type="ChEBI" id="CHEBI:18420"/>
    </cofactor>
    <cofactor evidence="9">
        <name>Mn(2+)</name>
        <dbReference type="ChEBI" id="CHEBI:29035"/>
    </cofactor>
    <text evidence="9">Binds 2 magnesium or manganese ions per subunit.</text>
</comment>
<dbReference type="EC" id="6.3.2.-" evidence="9"/>
<keyword evidence="5 9" id="KW-0067">ATP-binding</keyword>
<feature type="binding site" evidence="9">
    <location>
        <position position="429"/>
    </location>
    <ligand>
        <name>Mn(2+)</name>
        <dbReference type="ChEBI" id="CHEBI:29035"/>
        <label>2</label>
    </ligand>
</feature>
<evidence type="ECO:0000259" key="10">
    <source>
        <dbReference type="PROSITE" id="PS50975"/>
    </source>
</evidence>
<feature type="binding site" evidence="9">
    <location>
        <position position="427"/>
    </location>
    <ligand>
        <name>Mg(2+)</name>
        <dbReference type="ChEBI" id="CHEBI:18420"/>
        <label>2</label>
    </ligand>
</feature>
<evidence type="ECO:0000256" key="9">
    <source>
        <dbReference type="HAMAP-Rule" id="MF_01552"/>
    </source>
</evidence>
<dbReference type="SUPFAM" id="SSF50630">
    <property type="entry name" value="Acid proteases"/>
    <property type="match status" value="1"/>
</dbReference>
<evidence type="ECO:0000256" key="6">
    <source>
        <dbReference type="ARBA" id="ARBA00022842"/>
    </source>
</evidence>
<feature type="binding site" evidence="9">
    <location>
        <position position="427"/>
    </location>
    <ligand>
        <name>Mn(2+)</name>
        <dbReference type="ChEBI" id="CHEBI:29035"/>
        <label>1</label>
    </ligand>
</feature>
<keyword evidence="3 9" id="KW-0479">Metal-binding</keyword>
<comment type="cofactor">
    <cofactor evidence="1">
        <name>Mn(2+)</name>
        <dbReference type="ChEBI" id="CHEBI:29035"/>
    </cofactor>
</comment>
<dbReference type="Gene3D" id="3.40.50.20">
    <property type="match status" value="1"/>
</dbReference>
<evidence type="ECO:0000313" key="11">
    <source>
        <dbReference type="EMBL" id="GLQ05926.1"/>
    </source>
</evidence>
<sequence>MEHGMAQKNQSIVVGWDEWVSLPEMGLFAIKAKVDTGARTSALHAVNIEPYDKDGVTRVRFVVHPLPDRPEVEIKCDAQVVDVRDITSSNGESEERFIIRTHFSIAGQEWPVEMSLANREDMQYRMLIGRSTMSGRMIIDPDRSMLCGELSPNIYDQVNVRSEGEKKLRIAILSREPENYSTARLVDAAVNRGHSVDVINTTRCYMNITSKKPDIHYQGMSLPEYDAIIPRIGASITFYGMAIVRQFEMMGVYTLNTAEAIGCSRDKLFAHQLLARAGIGMPVTGFAHSPSDIRDMLQSVGKAPLVLKLLEGTQGRGVVLAETQKAAESVIQAFRGLKANILVQEFIAESKGADIRCIVIGNKVVAAMKRQAEEGEFRSNLHQGGSASKVRITAEERTAAVKAAKSLGLRFAGVDLLRSNDGPKVLEVNSSPGLEGVETVTGKNIAGQVIEHIERSLQRAPSRR</sequence>
<feature type="binding site" evidence="9">
    <location>
        <position position="429"/>
    </location>
    <ligand>
        <name>Mg(2+)</name>
        <dbReference type="ChEBI" id="CHEBI:18420"/>
        <label>2</label>
    </ligand>
</feature>
<dbReference type="InterPro" id="IPR004666">
    <property type="entry name" value="Rp_bS6_RimK/Lys_biosynth_LsyX"/>
</dbReference>
<reference evidence="11" key="2">
    <citation type="submission" date="2023-01" db="EMBL/GenBank/DDBJ databases">
        <title>Draft genome sequence of Sneathiella chinensis strain NBRC 103408.</title>
        <authorList>
            <person name="Sun Q."/>
            <person name="Mori K."/>
        </authorList>
    </citation>
    <scope>NUCLEOTIDE SEQUENCE</scope>
    <source>
        <strain evidence="11">NBRC 103408</strain>
    </source>
</reference>
<dbReference type="EMBL" id="BSNF01000001">
    <property type="protein sequence ID" value="GLQ05926.1"/>
    <property type="molecule type" value="Genomic_DNA"/>
</dbReference>
<dbReference type="Pfam" id="PF05618">
    <property type="entry name" value="Zn_protease"/>
    <property type="match status" value="1"/>
</dbReference>
<keyword evidence="8 9" id="KW-0464">Manganese</keyword>
<dbReference type="Pfam" id="PF18030">
    <property type="entry name" value="Rimk_N"/>
    <property type="match status" value="1"/>
</dbReference>
<feature type="binding site" evidence="9">
    <location>
        <begin position="378"/>
        <end position="380"/>
    </location>
    <ligand>
        <name>ATP</name>
        <dbReference type="ChEBI" id="CHEBI:30616"/>
    </ligand>
</feature>
<reference evidence="11" key="1">
    <citation type="journal article" date="2014" name="Int. J. Syst. Evol. Microbiol.">
        <title>Complete genome of a new Firmicutes species belonging to the dominant human colonic microbiota ('Ruminococcus bicirculans') reveals two chromosomes and a selective capacity to utilize plant glucans.</title>
        <authorList>
            <consortium name="NISC Comparative Sequencing Program"/>
            <person name="Wegmann U."/>
            <person name="Louis P."/>
            <person name="Goesmann A."/>
            <person name="Henrissat B."/>
            <person name="Duncan S.H."/>
            <person name="Flint H.J."/>
        </authorList>
    </citation>
    <scope>NUCLEOTIDE SEQUENCE</scope>
    <source>
        <strain evidence="11">NBRC 103408</strain>
    </source>
</reference>
<evidence type="ECO:0000313" key="12">
    <source>
        <dbReference type="Proteomes" id="UP001161409"/>
    </source>
</evidence>
<dbReference type="InterPro" id="IPR021109">
    <property type="entry name" value="Peptidase_aspartic_dom_sf"/>
</dbReference>
<feature type="binding site" evidence="9">
    <location>
        <begin position="345"/>
        <end position="346"/>
    </location>
    <ligand>
        <name>ATP</name>
        <dbReference type="ChEBI" id="CHEBI:30616"/>
    </ligand>
</feature>
<keyword evidence="7 9" id="KW-0648">Protein biosynthesis</keyword>
<dbReference type="PANTHER" id="PTHR21621:SF7">
    <property type="entry name" value="RIBOSOMAL PROTEIN BS6--L-GLUTAMATE LIGASE"/>
    <property type="match status" value="1"/>
</dbReference>
<keyword evidence="4 9" id="KW-0547">Nucleotide-binding</keyword>
<dbReference type="InterPro" id="IPR008503">
    <property type="entry name" value="Asp_endopeptidase"/>
</dbReference>
<evidence type="ECO:0000256" key="1">
    <source>
        <dbReference type="ARBA" id="ARBA00001936"/>
    </source>
</evidence>
<evidence type="ECO:0000256" key="7">
    <source>
        <dbReference type="ARBA" id="ARBA00022917"/>
    </source>
</evidence>
<comment type="caution">
    <text evidence="11">The sequence shown here is derived from an EMBL/GenBank/DDBJ whole genome shotgun (WGS) entry which is preliminary data.</text>
</comment>
<feature type="binding site" evidence="9">
    <location>
        <position position="415"/>
    </location>
    <ligand>
        <name>Mn(2+)</name>
        <dbReference type="ChEBI" id="CHEBI:29035"/>
        <label>1</label>
    </ligand>
</feature>
<proteinExistence type="inferred from homology"/>
<dbReference type="Gene3D" id="3.30.470.20">
    <property type="entry name" value="ATP-grasp fold, B domain"/>
    <property type="match status" value="1"/>
</dbReference>
<accession>A0ABQ5U2L7</accession>
<feature type="binding site" evidence="9">
    <location>
        <position position="415"/>
    </location>
    <ligand>
        <name>Mg(2+)</name>
        <dbReference type="ChEBI" id="CHEBI:18420"/>
        <label>1</label>
    </ligand>
</feature>
<dbReference type="NCBIfam" id="TIGR00768">
    <property type="entry name" value="rimK_fam"/>
    <property type="match status" value="1"/>
</dbReference>